<dbReference type="Proteomes" id="UP001485459">
    <property type="component" value="Chromosome"/>
</dbReference>
<keyword evidence="7" id="KW-1185">Reference proteome</keyword>
<sequence>MPLTATGFPGLFVFEPVVHHDDRGYFFESYNANTLHKEGIDVAFVQDNQARSTYGVLRGLHFQHAPYAQTKLIRVLEGSIMDVVVDIRKGSPTYGQVYCLEMSAENRLQLLVPQGFAHGYSVLSPIAEVLYKCDNFYHKASEGGIRYNDPALNIDWGIPLADAVISPKDAELPFLADCPHHFTFQP</sequence>
<dbReference type="PANTHER" id="PTHR21047">
    <property type="entry name" value="DTDP-6-DEOXY-D-GLUCOSE-3,5 EPIMERASE"/>
    <property type="match status" value="1"/>
</dbReference>
<comment type="pathway">
    <text evidence="5">Carbohydrate biosynthesis; dTDP-L-rhamnose biosynthesis.</text>
</comment>
<dbReference type="Pfam" id="PF00908">
    <property type="entry name" value="dTDP_sugar_isom"/>
    <property type="match status" value="1"/>
</dbReference>
<organism evidence="6 7">
    <name type="scientific">Chitinophaga pollutisoli</name>
    <dbReference type="NCBI Taxonomy" id="3133966"/>
    <lineage>
        <taxon>Bacteria</taxon>
        <taxon>Pseudomonadati</taxon>
        <taxon>Bacteroidota</taxon>
        <taxon>Chitinophagia</taxon>
        <taxon>Chitinophagales</taxon>
        <taxon>Chitinophagaceae</taxon>
        <taxon>Chitinophaga</taxon>
    </lineage>
</organism>
<dbReference type="NCBIfam" id="TIGR01221">
    <property type="entry name" value="rmlC"/>
    <property type="match status" value="1"/>
</dbReference>
<comment type="subunit">
    <text evidence="5">Homodimer.</text>
</comment>
<dbReference type="GO" id="GO:0008830">
    <property type="term" value="F:dTDP-4-dehydrorhamnose 3,5-epimerase activity"/>
    <property type="evidence" value="ECO:0007669"/>
    <property type="project" value="UniProtKB-EC"/>
</dbReference>
<comment type="catalytic activity">
    <reaction evidence="1 5">
        <text>dTDP-4-dehydro-6-deoxy-alpha-D-glucose = dTDP-4-dehydro-beta-L-rhamnose</text>
        <dbReference type="Rhea" id="RHEA:16969"/>
        <dbReference type="ChEBI" id="CHEBI:57649"/>
        <dbReference type="ChEBI" id="CHEBI:62830"/>
        <dbReference type="EC" id="5.1.3.13"/>
    </reaction>
</comment>
<accession>A0ABZ2YJE8</accession>
<dbReference type="InterPro" id="IPR000888">
    <property type="entry name" value="RmlC-like"/>
</dbReference>
<proteinExistence type="inferred from homology"/>
<evidence type="ECO:0000256" key="3">
    <source>
        <dbReference type="ARBA" id="ARBA00012098"/>
    </source>
</evidence>
<comment type="similarity">
    <text evidence="5">Belongs to the dTDP-4-dehydrorhamnose 3,5-epimerase family.</text>
</comment>
<dbReference type="RefSeq" id="WP_341834808.1">
    <property type="nucleotide sequence ID" value="NZ_CP149822.1"/>
</dbReference>
<gene>
    <name evidence="6" type="primary">rfbC</name>
    <name evidence="6" type="ORF">WJU16_17830</name>
</gene>
<dbReference type="InterPro" id="IPR014710">
    <property type="entry name" value="RmlC-like_jellyroll"/>
</dbReference>
<dbReference type="EMBL" id="CP149822">
    <property type="protein sequence ID" value="WZN39841.1"/>
    <property type="molecule type" value="Genomic_DNA"/>
</dbReference>
<dbReference type="InterPro" id="IPR011051">
    <property type="entry name" value="RmlC_Cupin_sf"/>
</dbReference>
<evidence type="ECO:0000313" key="6">
    <source>
        <dbReference type="EMBL" id="WZN39841.1"/>
    </source>
</evidence>
<evidence type="ECO:0000256" key="2">
    <source>
        <dbReference type="ARBA" id="ARBA00001997"/>
    </source>
</evidence>
<dbReference type="PANTHER" id="PTHR21047:SF2">
    <property type="entry name" value="THYMIDINE DIPHOSPHO-4-KETO-RHAMNOSE 3,5-EPIMERASE"/>
    <property type="match status" value="1"/>
</dbReference>
<comment type="function">
    <text evidence="2 5">Catalyzes the epimerization of the C3' and C5'positions of dTDP-6-deoxy-D-xylo-4-hexulose, forming dTDP-6-deoxy-L-lyxo-4-hexulose.</text>
</comment>
<evidence type="ECO:0000256" key="1">
    <source>
        <dbReference type="ARBA" id="ARBA00001298"/>
    </source>
</evidence>
<keyword evidence="5 6" id="KW-0413">Isomerase</keyword>
<dbReference type="EC" id="5.1.3.13" evidence="3 5"/>
<dbReference type="Gene3D" id="2.60.120.10">
    <property type="entry name" value="Jelly Rolls"/>
    <property type="match status" value="1"/>
</dbReference>
<evidence type="ECO:0000313" key="7">
    <source>
        <dbReference type="Proteomes" id="UP001485459"/>
    </source>
</evidence>
<evidence type="ECO:0000256" key="5">
    <source>
        <dbReference type="RuleBase" id="RU364069"/>
    </source>
</evidence>
<reference evidence="7" key="1">
    <citation type="submission" date="2024-03" db="EMBL/GenBank/DDBJ databases">
        <title>Chitinophaga horti sp. nov., isolated from garden soil.</title>
        <authorList>
            <person name="Lee D.S."/>
            <person name="Han D.M."/>
            <person name="Baek J.H."/>
            <person name="Choi D.G."/>
            <person name="Jeon J.H."/>
            <person name="Jeon C.O."/>
        </authorList>
    </citation>
    <scope>NUCLEOTIDE SEQUENCE [LARGE SCALE GENOMIC DNA]</scope>
    <source>
        <strain evidence="7">GPA1</strain>
    </source>
</reference>
<evidence type="ECO:0000256" key="4">
    <source>
        <dbReference type="ARBA" id="ARBA00019595"/>
    </source>
</evidence>
<name>A0ABZ2YJE8_9BACT</name>
<dbReference type="SUPFAM" id="SSF51182">
    <property type="entry name" value="RmlC-like cupins"/>
    <property type="match status" value="1"/>
</dbReference>
<protein>
    <recommendedName>
        <fullName evidence="4 5">dTDP-4-dehydrorhamnose 3,5-epimerase</fullName>
        <ecNumber evidence="3 5">5.1.3.13</ecNumber>
    </recommendedName>
    <alternativeName>
        <fullName evidence="5">Thymidine diphospho-4-keto-rhamnose 3,5-epimerase</fullName>
    </alternativeName>
</protein>
<dbReference type="CDD" id="cd00438">
    <property type="entry name" value="cupin_RmlC"/>
    <property type="match status" value="1"/>
</dbReference>